<feature type="transmembrane region" description="Helical" evidence="1">
    <location>
        <begin position="12"/>
        <end position="35"/>
    </location>
</feature>
<name>A0AAW9ICG2_CLOPF</name>
<evidence type="ECO:0008006" key="4">
    <source>
        <dbReference type="Google" id="ProtNLM"/>
    </source>
</evidence>
<evidence type="ECO:0000256" key="1">
    <source>
        <dbReference type="SAM" id="Phobius"/>
    </source>
</evidence>
<comment type="caution">
    <text evidence="2">The sequence shown here is derived from an EMBL/GenBank/DDBJ whole genome shotgun (WGS) entry which is preliminary data.</text>
</comment>
<dbReference type="AlphaFoldDB" id="A0AAW9ICG2"/>
<sequence>MNRKKDNVKLIFELILFSIGFSIFIAYLIHFFFYVDGYFQFNEWMTSIVGLTGALIGGIITMAGVVYTLNSNISDKENETNDKIKKIKFILKYEIETFVNSLENEILNYTEKSLNNSKDYLKYNQNKNKFKRDNLYKMDIRFKEYMYDLILLDNNLNGESNNNIDENLIELYKNYSILIEKDFKTVSNIDDIESILYSFLDIRYVILIDQTIKMNNIDTLDNIIHFLEDKEKIFENEILALKKDIKEKKNHNSYNLGKIIDYLEGDL</sequence>
<dbReference type="EMBL" id="WNVC01000007">
    <property type="protein sequence ID" value="MDZ4998236.1"/>
    <property type="molecule type" value="Genomic_DNA"/>
</dbReference>
<proteinExistence type="predicted"/>
<dbReference type="Proteomes" id="UP001291306">
    <property type="component" value="Unassembled WGS sequence"/>
</dbReference>
<dbReference type="RefSeq" id="WP_198603115.1">
    <property type="nucleotide sequence ID" value="NZ_CATNWK010000001.1"/>
</dbReference>
<accession>A0AAW9ICG2</accession>
<protein>
    <recommendedName>
        <fullName evidence="4">Phage abortive infection protein</fullName>
    </recommendedName>
</protein>
<keyword evidence="1" id="KW-0472">Membrane</keyword>
<evidence type="ECO:0000313" key="2">
    <source>
        <dbReference type="EMBL" id="MDZ4998236.1"/>
    </source>
</evidence>
<reference evidence="2" key="1">
    <citation type="submission" date="2019-11" db="EMBL/GenBank/DDBJ databases">
        <title>Characterization of Clostridium perfringens isolates from swine manure treated agricultural soils.</title>
        <authorList>
            <person name="Wushke S.T."/>
        </authorList>
    </citation>
    <scope>NUCLEOTIDE SEQUENCE</scope>
    <source>
        <strain evidence="2">X26</strain>
    </source>
</reference>
<feature type="transmembrane region" description="Helical" evidence="1">
    <location>
        <begin position="47"/>
        <end position="69"/>
    </location>
</feature>
<keyword evidence="1" id="KW-0812">Transmembrane</keyword>
<gene>
    <name evidence="2" type="ORF">GNF79_03825</name>
</gene>
<evidence type="ECO:0000313" key="3">
    <source>
        <dbReference type="Proteomes" id="UP001291306"/>
    </source>
</evidence>
<organism evidence="2 3">
    <name type="scientific">Clostridium perfringens</name>
    <dbReference type="NCBI Taxonomy" id="1502"/>
    <lineage>
        <taxon>Bacteria</taxon>
        <taxon>Bacillati</taxon>
        <taxon>Bacillota</taxon>
        <taxon>Clostridia</taxon>
        <taxon>Eubacteriales</taxon>
        <taxon>Clostridiaceae</taxon>
        <taxon>Clostridium</taxon>
    </lineage>
</organism>
<keyword evidence="1" id="KW-1133">Transmembrane helix</keyword>